<organism evidence="2 3">
    <name type="scientific">Kribbella orskensis</name>
    <dbReference type="NCBI Taxonomy" id="2512216"/>
    <lineage>
        <taxon>Bacteria</taxon>
        <taxon>Bacillati</taxon>
        <taxon>Actinomycetota</taxon>
        <taxon>Actinomycetes</taxon>
        <taxon>Propionibacteriales</taxon>
        <taxon>Kribbellaceae</taxon>
        <taxon>Kribbella</taxon>
    </lineage>
</organism>
<comment type="caution">
    <text evidence="2">The sequence shown here is derived from an EMBL/GenBank/DDBJ whole genome shotgun (WGS) entry which is preliminary data.</text>
</comment>
<dbReference type="RefSeq" id="WP_241998567.1">
    <property type="nucleotide sequence ID" value="NZ_SLWM01000007.1"/>
</dbReference>
<feature type="domain" description="Alpha-1,3-glucanase catalytic" evidence="1">
    <location>
        <begin position="1"/>
        <end position="345"/>
    </location>
</feature>
<dbReference type="SUPFAM" id="SSF51126">
    <property type="entry name" value="Pectin lyase-like"/>
    <property type="match status" value="1"/>
</dbReference>
<dbReference type="SMART" id="SM00710">
    <property type="entry name" value="PbH1"/>
    <property type="match status" value="6"/>
</dbReference>
<proteinExistence type="predicted"/>
<evidence type="ECO:0000313" key="3">
    <source>
        <dbReference type="Proteomes" id="UP000295818"/>
    </source>
</evidence>
<dbReference type="InterPro" id="IPR055149">
    <property type="entry name" value="Agl_cat_D2"/>
</dbReference>
<dbReference type="Gene3D" id="2.160.20.10">
    <property type="entry name" value="Single-stranded right-handed beta-helix, Pectin lyase-like"/>
    <property type="match status" value="1"/>
</dbReference>
<sequence>MYLPAGDYQTSSKFNVYGKAIKVVGAGPWYTRFIAPTSQTNTDVGFDAQSSANGSTFSGFAYFGNYDSRNDGPGKVFNFNGTSNMKIDNIWVEHQMCLYWGANTDNSTIRNSRIRDTFADGINMTNGSAGNTVSNNDARSTGDDSFALFNAVDGGGGEVRDNVFENLPATLTWRAAGFAVYGGTNNVFRNLYVADMLVHSGITISSLDFGIPMNGFGATPPTRWENISVVRSGGHFWGAQTFPGIWIYSATKVFQGIRLDNVDIVDPTYSGIMFQTDYVGGQRLFPIADTVLTNISISGARKSGDAFDAKSGFGIWANELPEPGEGPAAGTATFNNLALTNNAVDIRNTTTTFTIVRN</sequence>
<gene>
    <name evidence="2" type="ORF">EV644_107182</name>
</gene>
<evidence type="ECO:0000259" key="1">
    <source>
        <dbReference type="Pfam" id="PF22816"/>
    </source>
</evidence>
<name>A0ABY2BIW0_9ACTN</name>
<dbReference type="Pfam" id="PF22816">
    <property type="entry name" value="CatAgl_D2"/>
    <property type="match status" value="1"/>
</dbReference>
<dbReference type="InterPro" id="IPR011050">
    <property type="entry name" value="Pectin_lyase_fold/virulence"/>
</dbReference>
<dbReference type="InterPro" id="IPR006626">
    <property type="entry name" value="PbH1"/>
</dbReference>
<dbReference type="Proteomes" id="UP000295818">
    <property type="component" value="Unassembled WGS sequence"/>
</dbReference>
<reference evidence="2 3" key="1">
    <citation type="journal article" date="2015" name="Stand. Genomic Sci.">
        <title>Genomic Encyclopedia of Bacterial and Archaeal Type Strains, Phase III: the genomes of soil and plant-associated and newly described type strains.</title>
        <authorList>
            <person name="Whitman W.B."/>
            <person name="Woyke T."/>
            <person name="Klenk H.P."/>
            <person name="Zhou Y."/>
            <person name="Lilburn T.G."/>
            <person name="Beck B.J."/>
            <person name="De Vos P."/>
            <person name="Vandamme P."/>
            <person name="Eisen J.A."/>
            <person name="Garrity G."/>
            <person name="Hugenholtz P."/>
            <person name="Kyrpides N.C."/>
        </authorList>
    </citation>
    <scope>NUCLEOTIDE SEQUENCE [LARGE SCALE GENOMIC DNA]</scope>
    <source>
        <strain evidence="2 3">VKM Ac-2538</strain>
    </source>
</reference>
<protein>
    <submittedName>
        <fullName evidence="2">Parallel beta helix pectate lyase-like protein</fullName>
    </submittedName>
</protein>
<dbReference type="EMBL" id="SLWM01000007">
    <property type="protein sequence ID" value="TCO21860.1"/>
    <property type="molecule type" value="Genomic_DNA"/>
</dbReference>
<evidence type="ECO:0000313" key="2">
    <source>
        <dbReference type="EMBL" id="TCO21860.1"/>
    </source>
</evidence>
<accession>A0ABY2BIW0</accession>
<keyword evidence="3" id="KW-1185">Reference proteome</keyword>
<dbReference type="InterPro" id="IPR012334">
    <property type="entry name" value="Pectin_lyas_fold"/>
</dbReference>